<evidence type="ECO:0000313" key="3">
    <source>
        <dbReference type="EMBL" id="KNC55828.1"/>
    </source>
</evidence>
<protein>
    <submittedName>
        <fullName evidence="3">Uncharacterized protein</fullName>
    </submittedName>
</protein>
<feature type="compositionally biased region" description="Low complexity" evidence="1">
    <location>
        <begin position="819"/>
        <end position="844"/>
    </location>
</feature>
<dbReference type="PANTHER" id="PTHR11319">
    <property type="entry name" value="G PROTEIN-COUPLED RECEPTOR-RELATED"/>
    <property type="match status" value="1"/>
</dbReference>
<dbReference type="OMA" id="HREVMAM"/>
<dbReference type="RefSeq" id="XP_013752805.1">
    <property type="nucleotide sequence ID" value="XM_013897351.1"/>
</dbReference>
<organism evidence="3 4">
    <name type="scientific">Thecamonas trahens ATCC 50062</name>
    <dbReference type="NCBI Taxonomy" id="461836"/>
    <lineage>
        <taxon>Eukaryota</taxon>
        <taxon>Apusozoa</taxon>
        <taxon>Apusomonadida</taxon>
        <taxon>Apusomonadidae</taxon>
        <taxon>Thecamonas</taxon>
    </lineage>
</organism>
<feature type="transmembrane region" description="Helical" evidence="2">
    <location>
        <begin position="677"/>
        <end position="695"/>
    </location>
</feature>
<feature type="region of interest" description="Disordered" evidence="1">
    <location>
        <begin position="1224"/>
        <end position="1263"/>
    </location>
</feature>
<feature type="region of interest" description="Disordered" evidence="1">
    <location>
        <begin position="1138"/>
        <end position="1166"/>
    </location>
</feature>
<keyword evidence="2" id="KW-1133">Transmembrane helix</keyword>
<feature type="transmembrane region" description="Helical" evidence="2">
    <location>
        <begin position="1076"/>
        <end position="1095"/>
    </location>
</feature>
<feature type="region of interest" description="Disordered" evidence="1">
    <location>
        <begin position="777"/>
        <end position="805"/>
    </location>
</feature>
<feature type="compositionally biased region" description="Low complexity" evidence="1">
    <location>
        <begin position="791"/>
        <end position="805"/>
    </location>
</feature>
<dbReference type="GeneID" id="25569284"/>
<evidence type="ECO:0000256" key="1">
    <source>
        <dbReference type="SAM" id="MobiDB-lite"/>
    </source>
</evidence>
<dbReference type="Proteomes" id="UP000054408">
    <property type="component" value="Unassembled WGS sequence"/>
</dbReference>
<dbReference type="EMBL" id="GL349506">
    <property type="protein sequence ID" value="KNC55828.1"/>
    <property type="molecule type" value="Genomic_DNA"/>
</dbReference>
<name>A0A0L0DWD3_THETB</name>
<dbReference type="PANTHER" id="PTHR11319:SF35">
    <property type="entry name" value="OUTER MEMBRANE PROTEIN PMPC-RELATED"/>
    <property type="match status" value="1"/>
</dbReference>
<feature type="compositionally biased region" description="Polar residues" evidence="1">
    <location>
        <begin position="335"/>
        <end position="347"/>
    </location>
</feature>
<keyword evidence="2" id="KW-0812">Transmembrane</keyword>
<dbReference type="SUPFAM" id="SSF75011">
    <property type="entry name" value="3-carboxy-cis,cis-mucoante lactonizing enzyme"/>
    <property type="match status" value="1"/>
</dbReference>
<feature type="transmembrane region" description="Helical" evidence="2">
    <location>
        <begin position="991"/>
        <end position="1010"/>
    </location>
</feature>
<feature type="transmembrane region" description="Helical" evidence="2">
    <location>
        <begin position="891"/>
        <end position="913"/>
    </location>
</feature>
<evidence type="ECO:0000313" key="4">
    <source>
        <dbReference type="Proteomes" id="UP000054408"/>
    </source>
</evidence>
<feature type="transmembrane region" description="Helical" evidence="2">
    <location>
        <begin position="1016"/>
        <end position="1038"/>
    </location>
</feature>
<keyword evidence="4" id="KW-1185">Reference proteome</keyword>
<feature type="compositionally biased region" description="Low complexity" evidence="1">
    <location>
        <begin position="1138"/>
        <end position="1162"/>
    </location>
</feature>
<feature type="compositionally biased region" description="Polar residues" evidence="1">
    <location>
        <begin position="1278"/>
        <end position="1292"/>
    </location>
</feature>
<accession>A0A0L0DWD3</accession>
<keyword evidence="2" id="KW-0472">Membrane</keyword>
<dbReference type="OrthoDB" id="2145805at2759"/>
<feature type="transmembrane region" description="Helical" evidence="2">
    <location>
        <begin position="739"/>
        <end position="768"/>
    </location>
</feature>
<feature type="transmembrane region" description="Helical" evidence="2">
    <location>
        <begin position="1045"/>
        <end position="1064"/>
    </location>
</feature>
<feature type="transmembrane region" description="Helical" evidence="2">
    <location>
        <begin position="649"/>
        <end position="670"/>
    </location>
</feature>
<dbReference type="InterPro" id="IPR011042">
    <property type="entry name" value="6-blade_b-propeller_TolB-like"/>
</dbReference>
<dbReference type="Gene3D" id="2.120.10.30">
    <property type="entry name" value="TolB, C-terminal domain"/>
    <property type="match status" value="1"/>
</dbReference>
<sequence length="1292" mass="136551">MTQCSGKMKVMEAKWMLVVVLVYLAAVVVSPVAADALFDREYYYVTFDSIRKISPTSQGGTEMERTLGLASVPNGSGGKGLIFRPDSIGSLSNATCILYNSLALRNVELSKTSVVLEPLGASFSEVTTANLAMDPFGSTASPRVYLTATRDLFAFSVDNLAMAGREVVFSRGSAFGSAIGGGSGAIHHFTSDNYYRIDHSGQTSTETLVLTGGNPAVYGPFASATLATNIDCAVMSADGKTIYVSARGYITALQLESQTYVEVAGKPDEPPIIVDGLGSAARFARIRTMALDHDNHLIVNDECIGGSVFRRVNLATAEVTTIWGDVGDACELPRQSSTLQRQSQPWSRSAAGGYGYIPDRSSKQVESPRVALSGPARPPPTTFEGETVYAILSVARRHSDEAMYPAYVPVPPPSSPPPPPPGPPVVVQGCVNSCVYGPAGGVVTFVGTGFNATVNVTVNGVSVYPAASSRGSGSGSGSRSLLQTGATTGSSTLTFDLPAGLPGGYPTIVVTTTTNATDVSGVVFIDAAVAFNCTATGLWFTGTECRPCPTGAVCPGGSRLWPRLGYWSYSELTQPGACAIREACCGALGEMPEECPLSPTALAGGVRNTQQCDTSAGYTGEFCDSCITPAYFRDGGVCRVCDKGDKGELALLVITALIMTGLVFLGIAVLSVAKLSAVVAGLLALQQVVFVGRLASSRLNSQTGRDLNALFRSLSFVLFDVEFVQPACYFSASIGFVQVFWGTLALIGIAIVAFLVASGVYAVVGYRVPSLKSLFKKKSKGEGGDEANGESATSSRTRTSSCSSMTDDYTLTSTSWSEQQQQQAGTMTTTTSGLSGRSTSDRSGVWSGPGSDGSLSFRGHALNSDSGADEIAAYLVAHSSVRARYLQRAPLALIMLLTAVYFQLTLRCVQGVYCKQVNSQKRLAMELSTLCYEGSHKSTVVVIWILIVVYVAGFPLITLFLMTRALQRGALAALKAGPFAFLTRGLHVRYFWFRLLALGINLVLVLQTTLSDEPAVKIFAAGMSFLANTVVVIFVWPFKVEANNWVQIAVGLAAAIQLVFFLDADALAGETAEQEAYRNALAITIAAVLLLVLVWRVWRKRDSLFTGCCADHSDHEYEADSMSVDERAIAAADYRRPSTTSFGSSATTTGSTASTTGSTASSDDGWNHLRETMALRKIGDSEWEAEMEAERKRYGNAVHVVEKAAASLAGVIAGVPDGEYSYSYAPTSASSSSAASDSSPHPHTHRHRHHHHHHHHHAHAQNAISSALNAAVARNRGNESSGTSGAVSGNSG</sequence>
<feature type="region of interest" description="Disordered" evidence="1">
    <location>
        <begin position="335"/>
        <end position="379"/>
    </location>
</feature>
<feature type="region of interest" description="Disordered" evidence="1">
    <location>
        <begin position="1273"/>
        <end position="1292"/>
    </location>
</feature>
<gene>
    <name evidence="3" type="ORF">AMSG_11268</name>
</gene>
<feature type="transmembrane region" description="Helical" evidence="2">
    <location>
        <begin position="941"/>
        <end position="962"/>
    </location>
</feature>
<proteinExistence type="predicted"/>
<feature type="compositionally biased region" description="Low complexity" evidence="1">
    <location>
        <begin position="1224"/>
        <end position="1241"/>
    </location>
</feature>
<evidence type="ECO:0000256" key="2">
    <source>
        <dbReference type="SAM" id="Phobius"/>
    </source>
</evidence>
<reference evidence="3 4" key="1">
    <citation type="submission" date="2010-05" db="EMBL/GenBank/DDBJ databases">
        <title>The Genome Sequence of Thecamonas trahens ATCC 50062.</title>
        <authorList>
            <consortium name="The Broad Institute Genome Sequencing Platform"/>
            <person name="Russ C."/>
            <person name="Cuomo C."/>
            <person name="Shea T."/>
            <person name="Young S.K."/>
            <person name="Zeng Q."/>
            <person name="Koehrsen M."/>
            <person name="Haas B."/>
            <person name="Borodovsky M."/>
            <person name="Guigo R."/>
            <person name="Alvarado L."/>
            <person name="Berlin A."/>
            <person name="Bochicchio J."/>
            <person name="Borenstein D."/>
            <person name="Chapman S."/>
            <person name="Chen Z."/>
            <person name="Freedman E."/>
            <person name="Gellesch M."/>
            <person name="Goldberg J."/>
            <person name="Griggs A."/>
            <person name="Gujja S."/>
            <person name="Heilman E."/>
            <person name="Heiman D."/>
            <person name="Hepburn T."/>
            <person name="Howarth C."/>
            <person name="Jen D."/>
            <person name="Larson L."/>
            <person name="Mehta T."/>
            <person name="Park D."/>
            <person name="Pearson M."/>
            <person name="Roberts A."/>
            <person name="Saif S."/>
            <person name="Shenoy N."/>
            <person name="Sisk P."/>
            <person name="Stolte C."/>
            <person name="Sykes S."/>
            <person name="Thomson T."/>
            <person name="Walk T."/>
            <person name="White J."/>
            <person name="Yandava C."/>
            <person name="Burger G."/>
            <person name="Gray M.W."/>
            <person name="Holland P.W.H."/>
            <person name="King N."/>
            <person name="Lang F.B.F."/>
            <person name="Roger A.J."/>
            <person name="Ruiz-Trillo I."/>
            <person name="Lander E."/>
            <person name="Nusbaum C."/>
        </authorList>
    </citation>
    <scope>NUCLEOTIDE SEQUENCE [LARGE SCALE GENOMIC DNA]</scope>
    <source>
        <strain evidence="3 4">ATCC 50062</strain>
    </source>
</reference>
<feature type="compositionally biased region" description="Basic residues" evidence="1">
    <location>
        <begin position="1242"/>
        <end position="1259"/>
    </location>
</feature>
<feature type="region of interest" description="Disordered" evidence="1">
    <location>
        <begin position="817"/>
        <end position="850"/>
    </location>
</feature>